<organism evidence="1 2">
    <name type="scientific">Zymomonas mobilis subsp. mobilis (strain ATCC 10988 / DSM 424 / LMG 404 / NCIMB 8938 / NRRL B-806 / ZM1)</name>
    <dbReference type="NCBI Taxonomy" id="555217"/>
    <lineage>
        <taxon>Bacteria</taxon>
        <taxon>Pseudomonadati</taxon>
        <taxon>Pseudomonadota</taxon>
        <taxon>Alphaproteobacteria</taxon>
        <taxon>Sphingomonadales</taxon>
        <taxon>Zymomonadaceae</taxon>
        <taxon>Zymomonas</taxon>
    </lineage>
</organism>
<dbReference type="Proteomes" id="UP000001494">
    <property type="component" value="Chromosome"/>
</dbReference>
<sequence length="89" mass="9757">MQALPTKLDTAQALSLATEIKADLEQNRWVHLNGKSVEMVGQACLQILLAARLTAEKAKLPFLIEDPSEALRYGARLLGIESLLFVPLT</sequence>
<accession>A0A0H3FXT4</accession>
<name>A0A0H3FXT4_ZYMMA</name>
<dbReference type="OrthoDB" id="7582453at2"/>
<proteinExistence type="predicted"/>
<reference evidence="1 2" key="1">
    <citation type="journal article" date="2011" name="J. Bacteriol.">
        <title>Genome sequence of the ethanol-producing Zymomonas mobilis subsp. mobilis lectotype strain ATCC 10988.</title>
        <authorList>
            <person name="Pappas K.M."/>
            <person name="Kouvelis V.N."/>
            <person name="Saunders E."/>
            <person name="Brettin T.S."/>
            <person name="Bruce D."/>
            <person name="Detter C."/>
            <person name="Balakireva M."/>
            <person name="Han C.S."/>
            <person name="Savvakis G."/>
            <person name="Kyrpides N.C."/>
            <person name="Typas M.A."/>
        </authorList>
    </citation>
    <scope>NUCLEOTIDE SEQUENCE [LARGE SCALE GENOMIC DNA]</scope>
    <source>
        <strain evidence="2">ATCC 10988 / DSM 424 / CCUG 17860 / LMG 404 / NCIMB 8938 / NRRL B-806 / ZM1</strain>
    </source>
</reference>
<protein>
    <submittedName>
        <fullName evidence="1">CheX protein</fullName>
    </submittedName>
</protein>
<dbReference type="SUPFAM" id="SSF52091">
    <property type="entry name" value="SpoIIaa-like"/>
    <property type="match status" value="1"/>
</dbReference>
<dbReference type="Gene3D" id="3.30.750.24">
    <property type="entry name" value="STAS domain"/>
    <property type="match status" value="1"/>
</dbReference>
<dbReference type="KEGG" id="zmm:Zmob_0738"/>
<dbReference type="InterPro" id="IPR036513">
    <property type="entry name" value="STAS_dom_sf"/>
</dbReference>
<evidence type="ECO:0000313" key="2">
    <source>
        <dbReference type="Proteomes" id="UP000001494"/>
    </source>
</evidence>
<gene>
    <name evidence="1" type="ordered locus">Zmob_0738</name>
</gene>
<dbReference type="AlphaFoldDB" id="A0A0H3FXT4"/>
<evidence type="ECO:0000313" key="1">
    <source>
        <dbReference type="EMBL" id="AEH62579.1"/>
    </source>
</evidence>
<dbReference type="HOGENOM" id="CLU_172500_0_0_5"/>
<dbReference type="EMBL" id="CP002850">
    <property type="protein sequence ID" value="AEH62579.1"/>
    <property type="molecule type" value="Genomic_DNA"/>
</dbReference>
<dbReference type="RefSeq" id="WP_011240057.1">
    <property type="nucleotide sequence ID" value="NC_017262.1"/>
</dbReference>